<reference evidence="1 2" key="1">
    <citation type="submission" date="2022-08" db="EMBL/GenBank/DDBJ databases">
        <title>Myroides zhujiangensis sp. nov., a novel bacterium isolated from sediment in the Pearl River Estuary.</title>
        <authorList>
            <person name="Cui L."/>
        </authorList>
    </citation>
    <scope>NUCLEOTIDE SEQUENCE [LARGE SCALE GENOMIC DNA]</scope>
    <source>
        <strain evidence="1 2">SCSIO 72103</strain>
    </source>
</reference>
<dbReference type="RefSeq" id="WP_257499739.1">
    <property type="nucleotide sequence ID" value="NZ_CP102382.1"/>
</dbReference>
<organism evidence="1 2">
    <name type="scientific">Paenimyroides aestuarii</name>
    <dbReference type="NCBI Taxonomy" id="2968490"/>
    <lineage>
        <taxon>Bacteria</taxon>
        <taxon>Pseudomonadati</taxon>
        <taxon>Bacteroidota</taxon>
        <taxon>Flavobacteriia</taxon>
        <taxon>Flavobacteriales</taxon>
        <taxon>Flavobacteriaceae</taxon>
        <taxon>Paenimyroides</taxon>
    </lineage>
</organism>
<dbReference type="InterPro" id="IPR049886">
    <property type="entry name" value="CFI_box_CTERM_dom"/>
</dbReference>
<evidence type="ECO:0008006" key="3">
    <source>
        <dbReference type="Google" id="ProtNLM"/>
    </source>
</evidence>
<dbReference type="Proteomes" id="UP001317001">
    <property type="component" value="Chromosome"/>
</dbReference>
<sequence length="192" mass="22858">MANIEKLRFEVEKLCEVLNKHGFKHKNGHQWFVGTDPKSMFGGGISFDQKAFFFLKRSGYIHDKICWKCGNDTYNSNYSFTNHLINDRIIYNICKDCYTKGKNIQKTIRNDDESSSNCYIATVCYGNINAHEVEELRRFRDYRLSKNKWGKLFIRYYYRYSPKISQKLKNKKIINSIIKQLILNPLVRIIKR</sequence>
<evidence type="ECO:0000313" key="2">
    <source>
        <dbReference type="Proteomes" id="UP001317001"/>
    </source>
</evidence>
<dbReference type="EMBL" id="CP102382">
    <property type="protein sequence ID" value="UUV21819.1"/>
    <property type="molecule type" value="Genomic_DNA"/>
</dbReference>
<evidence type="ECO:0000313" key="1">
    <source>
        <dbReference type="EMBL" id="UUV21819.1"/>
    </source>
</evidence>
<keyword evidence="2" id="KW-1185">Reference proteome</keyword>
<protein>
    <recommendedName>
        <fullName evidence="3">LAGLIDADG homing endonuclease</fullName>
    </recommendedName>
</protein>
<dbReference type="NCBIfam" id="NF041770">
    <property type="entry name" value="CFI_box_CTERM"/>
    <property type="match status" value="1"/>
</dbReference>
<name>A0ABY5NTB8_9FLAO</name>
<gene>
    <name evidence="1" type="ORF">NPX36_01840</name>
</gene>
<proteinExistence type="predicted"/>
<accession>A0ABY5NTB8</accession>